<comment type="caution">
    <text evidence="3">The sequence shown here is derived from an EMBL/GenBank/DDBJ whole genome shotgun (WGS) entry which is preliminary data.</text>
</comment>
<accession>A0A7C8NWS6</accession>
<reference evidence="3 4" key="1">
    <citation type="submission" date="2019-06" db="EMBL/GenBank/DDBJ databases">
        <authorList>
            <person name="Palmer J.M."/>
        </authorList>
    </citation>
    <scope>NUCLEOTIDE SEQUENCE [LARGE SCALE GENOMIC DNA]</scope>
    <source>
        <strain evidence="3 4">TWF102</strain>
    </source>
</reference>
<feature type="region of interest" description="Disordered" evidence="1">
    <location>
        <begin position="48"/>
        <end position="105"/>
    </location>
</feature>
<organism evidence="3 4">
    <name type="scientific">Orbilia oligospora</name>
    <name type="common">Nematode-trapping fungus</name>
    <name type="synonym">Arthrobotrys oligospora</name>
    <dbReference type="NCBI Taxonomy" id="2813651"/>
    <lineage>
        <taxon>Eukaryota</taxon>
        <taxon>Fungi</taxon>
        <taxon>Dikarya</taxon>
        <taxon>Ascomycota</taxon>
        <taxon>Pezizomycotina</taxon>
        <taxon>Orbiliomycetes</taxon>
        <taxon>Orbiliales</taxon>
        <taxon>Orbiliaceae</taxon>
        <taxon>Orbilia</taxon>
    </lineage>
</organism>
<dbReference type="GO" id="GO:0003676">
    <property type="term" value="F:nucleic acid binding"/>
    <property type="evidence" value="ECO:0007669"/>
    <property type="project" value="InterPro"/>
</dbReference>
<feature type="region of interest" description="Disordered" evidence="1">
    <location>
        <begin position="329"/>
        <end position="355"/>
    </location>
</feature>
<name>A0A7C8NWS6_ORBOL</name>
<evidence type="ECO:0000313" key="3">
    <source>
        <dbReference type="EMBL" id="KAF3113338.1"/>
    </source>
</evidence>
<dbReference type="PANTHER" id="PTHR20923">
    <property type="entry name" value="BAT4 PROTEIN-RELATED"/>
    <property type="match status" value="1"/>
</dbReference>
<dbReference type="Pfam" id="PF01585">
    <property type="entry name" value="G-patch"/>
    <property type="match status" value="1"/>
</dbReference>
<feature type="compositionally biased region" description="Polar residues" evidence="1">
    <location>
        <begin position="137"/>
        <end position="180"/>
    </location>
</feature>
<dbReference type="AlphaFoldDB" id="A0A7C8NWS6"/>
<dbReference type="SMART" id="SM00443">
    <property type="entry name" value="G_patch"/>
    <property type="match status" value="1"/>
</dbReference>
<sequence>MDKPQRPEADGKVQKLLSNSVDGVCQAEIFSKKEADVSGQTFAFHCMTNSNNHERDTARMSVDGDSPADPRSPENPHSWRIPRPFGTGVKRKPIHFVPASGEDQDGEVLHQTARESRPNHGSSVAEFYLSLVLPSEPGSTNASSPSSKPTPSNQSKGTSTSKAKLLHGSSSIMEISTGTARSMMPSRRDHATNKPRSSKGSSILSGSSDSLDTPEEAGICDPACCLSEDAVVGPASAVVEHPIETSTVVVDEICSTCNSRVTDWESHVRTTAHMFSLEHSKPPHHLNRQSEGYKHMVKLGWNPDGCEGLGAERQGIRFPVRATLKNDNLGIGAKPSKSIRDNADSVSDPNPKRPRLLTAKQMQRLEKAERAARQDLHDYLRH</sequence>
<evidence type="ECO:0000313" key="4">
    <source>
        <dbReference type="Proteomes" id="UP000475325"/>
    </source>
</evidence>
<protein>
    <recommendedName>
        <fullName evidence="2">G-patch domain-containing protein</fullName>
    </recommendedName>
</protein>
<dbReference type="Proteomes" id="UP000475325">
    <property type="component" value="Unassembled WGS sequence"/>
</dbReference>
<dbReference type="EMBL" id="WIQW01000001">
    <property type="protein sequence ID" value="KAF3113338.1"/>
    <property type="molecule type" value="Genomic_DNA"/>
</dbReference>
<dbReference type="PROSITE" id="PS50174">
    <property type="entry name" value="G_PATCH"/>
    <property type="match status" value="1"/>
</dbReference>
<evidence type="ECO:0000259" key="2">
    <source>
        <dbReference type="PROSITE" id="PS50174"/>
    </source>
</evidence>
<dbReference type="InterPro" id="IPR000467">
    <property type="entry name" value="G_patch_dom"/>
</dbReference>
<evidence type="ECO:0000256" key="1">
    <source>
        <dbReference type="SAM" id="MobiDB-lite"/>
    </source>
</evidence>
<proteinExistence type="predicted"/>
<feature type="domain" description="G-patch" evidence="2">
    <location>
        <begin position="288"/>
        <end position="336"/>
    </location>
</feature>
<dbReference type="PANTHER" id="PTHR20923:SF1">
    <property type="entry name" value="G PATCH DOMAIN AND ANKYRIN REPEAT-CONTAINING PROTEIN 1"/>
    <property type="match status" value="1"/>
</dbReference>
<gene>
    <name evidence="3" type="ORF">TWF102_000002</name>
</gene>
<feature type="compositionally biased region" description="Low complexity" evidence="1">
    <location>
        <begin position="198"/>
        <end position="211"/>
    </location>
</feature>
<dbReference type="InterPro" id="IPR039146">
    <property type="entry name" value="GPANK1"/>
</dbReference>
<feature type="region of interest" description="Disordered" evidence="1">
    <location>
        <begin position="136"/>
        <end position="215"/>
    </location>
</feature>